<evidence type="ECO:0000256" key="2">
    <source>
        <dbReference type="ARBA" id="ARBA00001958"/>
    </source>
</evidence>
<feature type="binding site" evidence="16">
    <location>
        <begin position="116"/>
        <end position="119"/>
    </location>
    <ligand>
        <name>substrate</name>
    </ligand>
</feature>
<feature type="binding site" evidence="16">
    <location>
        <position position="193"/>
    </location>
    <ligand>
        <name>substrate</name>
    </ligand>
</feature>
<comment type="subunit">
    <text evidence="5 16">Homodimer.</text>
</comment>
<comment type="pathway">
    <text evidence="4 16">Cofactor biosynthesis; coenzyme A biosynthesis; CoA from (R)-pantothenate: step 1/5.</text>
</comment>
<dbReference type="Proteomes" id="UP000195781">
    <property type="component" value="Unassembled WGS sequence"/>
</dbReference>
<dbReference type="NCBIfam" id="TIGR00671">
    <property type="entry name" value="baf"/>
    <property type="match status" value="1"/>
</dbReference>
<dbReference type="EC" id="2.7.1.33" evidence="6 16"/>
<dbReference type="PANTHER" id="PTHR34265:SF1">
    <property type="entry name" value="TYPE III PANTOTHENATE KINASE"/>
    <property type="match status" value="1"/>
</dbReference>
<feature type="active site" description="Proton acceptor" evidence="16">
    <location>
        <position position="118"/>
    </location>
</feature>
<feature type="binding site" evidence="16">
    <location>
        <begin position="8"/>
        <end position="15"/>
    </location>
    <ligand>
        <name>ATP</name>
        <dbReference type="ChEBI" id="CHEBI:30616"/>
    </ligand>
</feature>
<keyword evidence="18" id="KW-1185">Reference proteome</keyword>
<keyword evidence="12 16" id="KW-0630">Potassium</keyword>
<dbReference type="InterPro" id="IPR043129">
    <property type="entry name" value="ATPase_NBD"/>
</dbReference>
<keyword evidence="16" id="KW-0479">Metal-binding</keyword>
<reference evidence="18" key="1">
    <citation type="submission" date="2017-04" db="EMBL/GenBank/DDBJ databases">
        <title>Function of individual gut microbiota members based on whole genome sequencing of pure cultures obtained from chicken caecum.</title>
        <authorList>
            <person name="Medvecky M."/>
            <person name="Cejkova D."/>
            <person name="Polansky O."/>
            <person name="Karasova D."/>
            <person name="Kubasova T."/>
            <person name="Cizek A."/>
            <person name="Rychlik I."/>
        </authorList>
    </citation>
    <scope>NUCLEOTIDE SEQUENCE [LARGE SCALE GENOMIC DNA]</scope>
    <source>
        <strain evidence="18">An5</strain>
    </source>
</reference>
<evidence type="ECO:0000313" key="17">
    <source>
        <dbReference type="EMBL" id="OUN87556.1"/>
    </source>
</evidence>
<evidence type="ECO:0000256" key="5">
    <source>
        <dbReference type="ARBA" id="ARBA00011738"/>
    </source>
</evidence>
<keyword evidence="13 16" id="KW-0173">Coenzyme A biosynthesis</keyword>
<evidence type="ECO:0000256" key="1">
    <source>
        <dbReference type="ARBA" id="ARBA00001206"/>
    </source>
</evidence>
<dbReference type="PANTHER" id="PTHR34265">
    <property type="entry name" value="TYPE III PANTOTHENATE KINASE"/>
    <property type="match status" value="1"/>
</dbReference>
<dbReference type="EMBL" id="NFIE01000016">
    <property type="protein sequence ID" value="OUN87556.1"/>
    <property type="molecule type" value="Genomic_DNA"/>
</dbReference>
<feature type="binding site" evidence="16">
    <location>
        <position position="141"/>
    </location>
    <ligand>
        <name>ATP</name>
        <dbReference type="ChEBI" id="CHEBI:30616"/>
    </ligand>
</feature>
<evidence type="ECO:0000256" key="15">
    <source>
        <dbReference type="ARBA" id="ARBA00040883"/>
    </source>
</evidence>
<protein>
    <recommendedName>
        <fullName evidence="15 16">Type III pantothenate kinase</fullName>
        <ecNumber evidence="6 16">2.7.1.33</ecNumber>
    </recommendedName>
    <alternativeName>
        <fullName evidence="16">PanK-III</fullName>
    </alternativeName>
    <alternativeName>
        <fullName evidence="16">Pantothenic acid kinase</fullName>
    </alternativeName>
</protein>
<dbReference type="GO" id="GO:0015937">
    <property type="term" value="P:coenzyme A biosynthetic process"/>
    <property type="evidence" value="ECO:0007669"/>
    <property type="project" value="UniProtKB-UniRule"/>
</dbReference>
<keyword evidence="9 16" id="KW-0547">Nucleotide-binding</keyword>
<dbReference type="AlphaFoldDB" id="A0A1Y3XPS5"/>
<dbReference type="GO" id="GO:0005524">
    <property type="term" value="F:ATP binding"/>
    <property type="evidence" value="ECO:0007669"/>
    <property type="project" value="UniProtKB-UniRule"/>
</dbReference>
<evidence type="ECO:0000256" key="10">
    <source>
        <dbReference type="ARBA" id="ARBA00022777"/>
    </source>
</evidence>
<evidence type="ECO:0000256" key="4">
    <source>
        <dbReference type="ARBA" id="ARBA00005225"/>
    </source>
</evidence>
<dbReference type="Pfam" id="PF03309">
    <property type="entry name" value="Pan_kinase"/>
    <property type="match status" value="1"/>
</dbReference>
<sequence length="264" mass="27348">MSHVLTVDVGNTMTHIGLFSVEGTGTQAGTVELLGSCALTTRERITADEARIQLNQARSLMPRVEPDGVVLSCVVPTLTSAWRAALGTACDVRALVVGPGIKTGIRMSYDDPAEVGPDRIADAVAARATYGAPVVAIDLGTTTNFEVIDEQGAFAGGIIAPGVALGARALEQAAARLPVIELRAPKRVIGRSTRAAMQSGVVLGEAARIDGLIDAIFSELGYEAPIALTGDGASSLAALLRHSVTVDDTLTLRGLALIWRANVK</sequence>
<gene>
    <name evidence="16" type="primary">coaX</name>
    <name evidence="17" type="ORF">B5G02_07345</name>
</gene>
<dbReference type="HAMAP" id="MF_01274">
    <property type="entry name" value="Pantothen_kinase_3"/>
    <property type="match status" value="1"/>
</dbReference>
<dbReference type="GO" id="GO:0004594">
    <property type="term" value="F:pantothenate kinase activity"/>
    <property type="evidence" value="ECO:0007669"/>
    <property type="project" value="UniProtKB-UniRule"/>
</dbReference>
<keyword evidence="7 16" id="KW-0963">Cytoplasm</keyword>
<keyword evidence="10 16" id="KW-0418">Kinase</keyword>
<dbReference type="Gene3D" id="3.30.420.40">
    <property type="match status" value="2"/>
</dbReference>
<evidence type="ECO:0000256" key="13">
    <source>
        <dbReference type="ARBA" id="ARBA00022993"/>
    </source>
</evidence>
<comment type="catalytic activity">
    <reaction evidence="1 16">
        <text>(R)-pantothenate + ATP = (R)-4'-phosphopantothenate + ADP + H(+)</text>
        <dbReference type="Rhea" id="RHEA:16373"/>
        <dbReference type="ChEBI" id="CHEBI:10986"/>
        <dbReference type="ChEBI" id="CHEBI:15378"/>
        <dbReference type="ChEBI" id="CHEBI:29032"/>
        <dbReference type="ChEBI" id="CHEBI:30616"/>
        <dbReference type="ChEBI" id="CHEBI:456216"/>
        <dbReference type="EC" id="2.7.1.33"/>
    </reaction>
</comment>
<evidence type="ECO:0000256" key="14">
    <source>
        <dbReference type="ARBA" id="ARBA00038036"/>
    </source>
</evidence>
<feature type="binding site" evidence="16">
    <location>
        <position position="109"/>
    </location>
    <ligand>
        <name>substrate</name>
    </ligand>
</feature>
<dbReference type="SUPFAM" id="SSF53067">
    <property type="entry name" value="Actin-like ATPase domain"/>
    <property type="match status" value="2"/>
</dbReference>
<dbReference type="RefSeq" id="WP_094335764.1">
    <property type="nucleotide sequence ID" value="NZ_NFIE01000016.1"/>
</dbReference>
<keyword evidence="8 16" id="KW-0808">Transferase</keyword>
<evidence type="ECO:0000256" key="8">
    <source>
        <dbReference type="ARBA" id="ARBA00022679"/>
    </source>
</evidence>
<dbReference type="OrthoDB" id="9804707at2"/>
<dbReference type="InterPro" id="IPR004619">
    <property type="entry name" value="Type_III_PanK"/>
</dbReference>
<feature type="binding site" evidence="16">
    <location>
        <position position="138"/>
    </location>
    <ligand>
        <name>K(+)</name>
        <dbReference type="ChEBI" id="CHEBI:29103"/>
    </ligand>
</feature>
<comment type="cofactor">
    <cofactor evidence="16">
        <name>NH4(+)</name>
        <dbReference type="ChEBI" id="CHEBI:28938"/>
    </cofactor>
    <cofactor evidence="16">
        <name>K(+)</name>
        <dbReference type="ChEBI" id="CHEBI:29103"/>
    </cofactor>
    <text evidence="16">A monovalent cation. Ammonium or potassium.</text>
</comment>
<comment type="caution">
    <text evidence="17">The sequence shown here is derived from an EMBL/GenBank/DDBJ whole genome shotgun (WGS) entry which is preliminary data.</text>
</comment>
<dbReference type="GO" id="GO:0005737">
    <property type="term" value="C:cytoplasm"/>
    <property type="evidence" value="ECO:0007669"/>
    <property type="project" value="UniProtKB-SubCell"/>
</dbReference>
<proteinExistence type="inferred from homology"/>
<comment type="subcellular location">
    <subcellularLocation>
        <location evidence="3 16">Cytoplasm</location>
    </subcellularLocation>
</comment>
<evidence type="ECO:0000256" key="11">
    <source>
        <dbReference type="ARBA" id="ARBA00022840"/>
    </source>
</evidence>
<organism evidence="17 18">
    <name type="scientific">[Collinsella] massiliensis</name>
    <dbReference type="NCBI Taxonomy" id="1232426"/>
    <lineage>
        <taxon>Bacteria</taxon>
        <taxon>Bacillati</taxon>
        <taxon>Actinomycetota</taxon>
        <taxon>Coriobacteriia</taxon>
        <taxon>Coriobacteriales</taxon>
        <taxon>Coriobacteriaceae</taxon>
        <taxon>Enorma</taxon>
    </lineage>
</organism>
<evidence type="ECO:0000256" key="16">
    <source>
        <dbReference type="HAMAP-Rule" id="MF_01274"/>
    </source>
</evidence>
<evidence type="ECO:0000256" key="12">
    <source>
        <dbReference type="ARBA" id="ARBA00022958"/>
    </source>
</evidence>
<evidence type="ECO:0000256" key="6">
    <source>
        <dbReference type="ARBA" id="ARBA00012102"/>
    </source>
</evidence>
<comment type="similarity">
    <text evidence="14 16">Belongs to the type III pantothenate kinase family.</text>
</comment>
<keyword evidence="11 16" id="KW-0067">ATP-binding</keyword>
<dbReference type="CDD" id="cd24015">
    <property type="entry name" value="ASKHA_NBD_PanK-III"/>
    <property type="match status" value="1"/>
</dbReference>
<evidence type="ECO:0000256" key="7">
    <source>
        <dbReference type="ARBA" id="ARBA00022490"/>
    </source>
</evidence>
<comment type="function">
    <text evidence="16">Catalyzes the phosphorylation of pantothenate (Pan), the first step in CoA biosynthesis.</text>
</comment>
<accession>A0A1Y3XPS5</accession>
<name>A0A1Y3XPS5_9ACTN</name>
<evidence type="ECO:0000256" key="3">
    <source>
        <dbReference type="ARBA" id="ARBA00004496"/>
    </source>
</evidence>
<dbReference type="UniPathway" id="UPA00241">
    <property type="reaction ID" value="UER00352"/>
</dbReference>
<evidence type="ECO:0000256" key="9">
    <source>
        <dbReference type="ARBA" id="ARBA00022741"/>
    </source>
</evidence>
<dbReference type="GO" id="GO:0046872">
    <property type="term" value="F:metal ion binding"/>
    <property type="evidence" value="ECO:0007669"/>
    <property type="project" value="UniProtKB-KW"/>
</dbReference>
<evidence type="ECO:0000313" key="18">
    <source>
        <dbReference type="Proteomes" id="UP000195781"/>
    </source>
</evidence>
<comment type="cofactor">
    <cofactor evidence="2">
        <name>K(+)</name>
        <dbReference type="ChEBI" id="CHEBI:29103"/>
    </cofactor>
</comment>